<dbReference type="OrthoDB" id="2015447at2759"/>
<comment type="similarity">
    <text evidence="1">Belongs to the prefoldin subunit beta family.</text>
</comment>
<proteinExistence type="inferred from homology"/>
<dbReference type="InterPro" id="IPR009053">
    <property type="entry name" value="Prefoldin"/>
</dbReference>
<dbReference type="Proteomes" id="UP000799421">
    <property type="component" value="Unassembled WGS sequence"/>
</dbReference>
<organism evidence="3 4">
    <name type="scientific">Piedraia hortae CBS 480.64</name>
    <dbReference type="NCBI Taxonomy" id="1314780"/>
    <lineage>
        <taxon>Eukaryota</taxon>
        <taxon>Fungi</taxon>
        <taxon>Dikarya</taxon>
        <taxon>Ascomycota</taxon>
        <taxon>Pezizomycotina</taxon>
        <taxon>Dothideomycetes</taxon>
        <taxon>Dothideomycetidae</taxon>
        <taxon>Capnodiales</taxon>
        <taxon>Piedraiaceae</taxon>
        <taxon>Piedraia</taxon>
    </lineage>
</organism>
<keyword evidence="4" id="KW-1185">Reference proteome</keyword>
<dbReference type="EMBL" id="MU005964">
    <property type="protein sequence ID" value="KAF2862674.1"/>
    <property type="molecule type" value="Genomic_DNA"/>
</dbReference>
<dbReference type="AlphaFoldDB" id="A0A6A7C5B2"/>
<dbReference type="GO" id="GO:0044183">
    <property type="term" value="F:protein folding chaperone"/>
    <property type="evidence" value="ECO:0007669"/>
    <property type="project" value="TreeGrafter"/>
</dbReference>
<sequence>MAPVEALIDMALLEEISSKAIFAEQQLSLVRGQLGSKKREERVLQLSQKELNSLPKGTGVWEGVGKMFVQTSIPDVTARQEKEGETVTREIKDLEKKMHYLDQTAKNSRLHIEGILKQGQ</sequence>
<dbReference type="InterPro" id="IPR002777">
    <property type="entry name" value="PFD_beta-like"/>
</dbReference>
<reference evidence="3" key="1">
    <citation type="journal article" date="2020" name="Stud. Mycol.">
        <title>101 Dothideomycetes genomes: a test case for predicting lifestyles and emergence of pathogens.</title>
        <authorList>
            <person name="Haridas S."/>
            <person name="Albert R."/>
            <person name="Binder M."/>
            <person name="Bloem J."/>
            <person name="Labutti K."/>
            <person name="Salamov A."/>
            <person name="Andreopoulos B."/>
            <person name="Baker S."/>
            <person name="Barry K."/>
            <person name="Bills G."/>
            <person name="Bluhm B."/>
            <person name="Cannon C."/>
            <person name="Castanera R."/>
            <person name="Culley D."/>
            <person name="Daum C."/>
            <person name="Ezra D."/>
            <person name="Gonzalez J."/>
            <person name="Henrissat B."/>
            <person name="Kuo A."/>
            <person name="Liang C."/>
            <person name="Lipzen A."/>
            <person name="Lutzoni F."/>
            <person name="Magnuson J."/>
            <person name="Mondo S."/>
            <person name="Nolan M."/>
            <person name="Ohm R."/>
            <person name="Pangilinan J."/>
            <person name="Park H.-J."/>
            <person name="Ramirez L."/>
            <person name="Alfaro M."/>
            <person name="Sun H."/>
            <person name="Tritt A."/>
            <person name="Yoshinaga Y."/>
            <person name="Zwiers L.-H."/>
            <person name="Turgeon B."/>
            <person name="Goodwin S."/>
            <person name="Spatafora J."/>
            <person name="Crous P."/>
            <person name="Grigoriev I."/>
        </authorList>
    </citation>
    <scope>NUCLEOTIDE SEQUENCE</scope>
    <source>
        <strain evidence="3">CBS 480.64</strain>
    </source>
</reference>
<dbReference type="Pfam" id="PF01920">
    <property type="entry name" value="Prefoldin_2"/>
    <property type="match status" value="1"/>
</dbReference>
<dbReference type="GO" id="GO:0005737">
    <property type="term" value="C:cytoplasm"/>
    <property type="evidence" value="ECO:0007669"/>
    <property type="project" value="TreeGrafter"/>
</dbReference>
<evidence type="ECO:0000313" key="3">
    <source>
        <dbReference type="EMBL" id="KAF2862674.1"/>
    </source>
</evidence>
<keyword evidence="2" id="KW-0143">Chaperone</keyword>
<evidence type="ECO:0000256" key="1">
    <source>
        <dbReference type="ARBA" id="ARBA00008045"/>
    </source>
</evidence>
<dbReference type="PANTHER" id="PTHR20903:SF0">
    <property type="entry name" value="PREFOLDIN SUBUNIT 1"/>
    <property type="match status" value="1"/>
</dbReference>
<name>A0A6A7C5B2_9PEZI</name>
<gene>
    <name evidence="3" type="ORF">K470DRAFT_268641</name>
</gene>
<dbReference type="GO" id="GO:0016272">
    <property type="term" value="C:prefoldin complex"/>
    <property type="evidence" value="ECO:0007669"/>
    <property type="project" value="InterPro"/>
</dbReference>
<dbReference type="PANTHER" id="PTHR20903">
    <property type="entry name" value="PREFOLDIN SUBUNIT 1-RELATED"/>
    <property type="match status" value="1"/>
</dbReference>
<dbReference type="Gene3D" id="1.10.287.370">
    <property type="match status" value="1"/>
</dbReference>
<dbReference type="SUPFAM" id="SSF46579">
    <property type="entry name" value="Prefoldin"/>
    <property type="match status" value="1"/>
</dbReference>
<dbReference type="GO" id="GO:0051082">
    <property type="term" value="F:unfolded protein binding"/>
    <property type="evidence" value="ECO:0007669"/>
    <property type="project" value="InterPro"/>
</dbReference>
<accession>A0A6A7C5B2</accession>
<evidence type="ECO:0000256" key="2">
    <source>
        <dbReference type="ARBA" id="ARBA00023186"/>
    </source>
</evidence>
<evidence type="ECO:0000313" key="4">
    <source>
        <dbReference type="Proteomes" id="UP000799421"/>
    </source>
</evidence>
<protein>
    <submittedName>
        <fullName evidence="3">Prefoldin</fullName>
    </submittedName>
</protein>